<evidence type="ECO:0000256" key="7">
    <source>
        <dbReference type="PIRSR" id="PIRSR602401-1"/>
    </source>
</evidence>
<evidence type="ECO:0000256" key="6">
    <source>
        <dbReference type="ARBA" id="ARBA00023033"/>
    </source>
</evidence>
<dbReference type="Pfam" id="PF00067">
    <property type="entry name" value="p450"/>
    <property type="match status" value="1"/>
</dbReference>
<dbReference type="EMBL" id="CP049057">
    <property type="protein sequence ID" value="QIE60140.1"/>
    <property type="molecule type" value="Genomic_DNA"/>
</dbReference>
<accession>A0A6G6GNR8</accession>
<evidence type="ECO:0000256" key="4">
    <source>
        <dbReference type="ARBA" id="ARBA00023002"/>
    </source>
</evidence>
<evidence type="ECO:0000313" key="10">
    <source>
        <dbReference type="Proteomes" id="UP000505306"/>
    </source>
</evidence>
<protein>
    <submittedName>
        <fullName evidence="9">Cytochrome P450</fullName>
    </submittedName>
</protein>
<keyword evidence="10" id="KW-1185">Reference proteome</keyword>
<dbReference type="PRINTS" id="PR00385">
    <property type="entry name" value="P450"/>
</dbReference>
<dbReference type="PRINTS" id="PR00463">
    <property type="entry name" value="EP450I"/>
</dbReference>
<dbReference type="PROSITE" id="PS00086">
    <property type="entry name" value="CYTOCHROME_P450"/>
    <property type="match status" value="1"/>
</dbReference>
<evidence type="ECO:0000256" key="5">
    <source>
        <dbReference type="ARBA" id="ARBA00023004"/>
    </source>
</evidence>
<dbReference type="Gene3D" id="1.10.630.10">
    <property type="entry name" value="Cytochrome P450"/>
    <property type="match status" value="1"/>
</dbReference>
<proteinExistence type="inferred from homology"/>
<keyword evidence="4 8" id="KW-0560">Oxidoreductase</keyword>
<evidence type="ECO:0000256" key="3">
    <source>
        <dbReference type="ARBA" id="ARBA00022723"/>
    </source>
</evidence>
<dbReference type="InterPro" id="IPR050196">
    <property type="entry name" value="Cytochrome_P450_Monoox"/>
</dbReference>
<dbReference type="RefSeq" id="WP_164680152.1">
    <property type="nucleotide sequence ID" value="NZ_CP049057.1"/>
</dbReference>
<dbReference type="InterPro" id="IPR001128">
    <property type="entry name" value="Cyt_P450"/>
</dbReference>
<comment type="cofactor">
    <cofactor evidence="7">
        <name>heme</name>
        <dbReference type="ChEBI" id="CHEBI:30413"/>
    </cofactor>
</comment>
<dbReference type="KEGG" id="mgel:G5B37_11380"/>
<dbReference type="GO" id="GO:0004497">
    <property type="term" value="F:monooxygenase activity"/>
    <property type="evidence" value="ECO:0007669"/>
    <property type="project" value="UniProtKB-KW"/>
</dbReference>
<comment type="similarity">
    <text evidence="1 8">Belongs to the cytochrome P450 family.</text>
</comment>
<evidence type="ECO:0000256" key="8">
    <source>
        <dbReference type="RuleBase" id="RU000461"/>
    </source>
</evidence>
<dbReference type="SUPFAM" id="SSF48264">
    <property type="entry name" value="Cytochrome P450"/>
    <property type="match status" value="1"/>
</dbReference>
<evidence type="ECO:0000313" key="9">
    <source>
        <dbReference type="EMBL" id="QIE60140.1"/>
    </source>
</evidence>
<dbReference type="AlphaFoldDB" id="A0A6G6GNR8"/>
<dbReference type="InterPro" id="IPR002401">
    <property type="entry name" value="Cyt_P450_E_grp-I"/>
</dbReference>
<keyword evidence="3 7" id="KW-0479">Metal-binding</keyword>
<keyword evidence="6 8" id="KW-0503">Monooxygenase</keyword>
<organism evidence="9 10">
    <name type="scientific">Rasiella rasia</name>
    <dbReference type="NCBI Taxonomy" id="2744027"/>
    <lineage>
        <taxon>Bacteria</taxon>
        <taxon>Pseudomonadati</taxon>
        <taxon>Bacteroidota</taxon>
        <taxon>Flavobacteriia</taxon>
        <taxon>Flavobacteriales</taxon>
        <taxon>Flavobacteriaceae</taxon>
        <taxon>Rasiella</taxon>
    </lineage>
</organism>
<dbReference type="PANTHER" id="PTHR24291:SF50">
    <property type="entry name" value="BIFUNCTIONAL ALBAFLAVENONE MONOOXYGENASE_TERPENE SYNTHASE"/>
    <property type="match status" value="1"/>
</dbReference>
<evidence type="ECO:0000256" key="1">
    <source>
        <dbReference type="ARBA" id="ARBA00010617"/>
    </source>
</evidence>
<dbReference type="GO" id="GO:0020037">
    <property type="term" value="F:heme binding"/>
    <property type="evidence" value="ECO:0007669"/>
    <property type="project" value="InterPro"/>
</dbReference>
<dbReference type="Proteomes" id="UP000505306">
    <property type="component" value="Chromosome"/>
</dbReference>
<sequence length="445" mass="51463">MSNLKEFPIVPLRRFLKHSLEILKNPLPFHHENFTNLGDTFRLKIGFKNSVVFSRDAAFLQYVLQKNQRNYTKSKIQTEDLAKYVGRGLLTSEGALWKQQRKLIQPAFHKKQLSNLLETMVAVISEELQNIVTERPFPIFEVYNNLAFQVVAKSLFSGGVSEIQIKRLQHITEEAQKMLVRELRQPYLNWWFRASGKLQKHLELTLEARAILKDLVTSRKESGQREDDLLDMLLDARYEDGSAMDEEQLIDELLILFVAGHETTSNALTFTTQLLAKHISYQTKISEELKTAKQNTTSLMELLRAMPVTTSVIEESLRLYPPVYFIDRVNIEKDEFNGVALKKGTSLLFAVHEIHKSARYWENPLLFNPNRFVNRKHSEYASFYFPFGAGPRMCIGNNFAMYEMILTVATLCENFSIKEHTTPIEINPLITLKPKNAILEFEKKA</sequence>
<feature type="binding site" description="axial binding residue" evidence="7">
    <location>
        <position position="394"/>
    </location>
    <ligand>
        <name>heme</name>
        <dbReference type="ChEBI" id="CHEBI:30413"/>
    </ligand>
    <ligandPart>
        <name>Fe</name>
        <dbReference type="ChEBI" id="CHEBI:18248"/>
    </ligandPart>
</feature>
<dbReference type="GO" id="GO:0016705">
    <property type="term" value="F:oxidoreductase activity, acting on paired donors, with incorporation or reduction of molecular oxygen"/>
    <property type="evidence" value="ECO:0007669"/>
    <property type="project" value="InterPro"/>
</dbReference>
<gene>
    <name evidence="9" type="ORF">G5B37_11380</name>
</gene>
<keyword evidence="2 7" id="KW-0349">Heme</keyword>
<dbReference type="InterPro" id="IPR036396">
    <property type="entry name" value="Cyt_P450_sf"/>
</dbReference>
<dbReference type="InterPro" id="IPR017972">
    <property type="entry name" value="Cyt_P450_CS"/>
</dbReference>
<dbReference type="PANTHER" id="PTHR24291">
    <property type="entry name" value="CYTOCHROME P450 FAMILY 4"/>
    <property type="match status" value="1"/>
</dbReference>
<name>A0A6G6GNR8_9FLAO</name>
<keyword evidence="5 7" id="KW-0408">Iron</keyword>
<evidence type="ECO:0000256" key="2">
    <source>
        <dbReference type="ARBA" id="ARBA00022617"/>
    </source>
</evidence>
<reference evidence="9 10" key="1">
    <citation type="submission" date="2020-02" db="EMBL/GenBank/DDBJ databases">
        <title>Complete genome sequence of Flavobacteriaceae bacterium.</title>
        <authorList>
            <person name="Kim S.-J."/>
            <person name="Kim Y.-S."/>
            <person name="Kim K.-H."/>
        </authorList>
    </citation>
    <scope>NUCLEOTIDE SEQUENCE [LARGE SCALE GENOMIC DNA]</scope>
    <source>
        <strain evidence="9 10">RR4-40</strain>
    </source>
</reference>
<dbReference type="GO" id="GO:0005506">
    <property type="term" value="F:iron ion binding"/>
    <property type="evidence" value="ECO:0007669"/>
    <property type="project" value="InterPro"/>
</dbReference>